<name>A0ABP1HDM6_9EUKA</name>
<feature type="region of interest" description="Disordered" evidence="3">
    <location>
        <begin position="277"/>
        <end position="297"/>
    </location>
</feature>
<evidence type="ECO:0008006" key="6">
    <source>
        <dbReference type="Google" id="ProtNLM"/>
    </source>
</evidence>
<reference evidence="4 5" key="1">
    <citation type="submission" date="2024-07" db="EMBL/GenBank/DDBJ databases">
        <authorList>
            <person name="Akdeniz Z."/>
        </authorList>
    </citation>
    <scope>NUCLEOTIDE SEQUENCE [LARGE SCALE GENOMIC DNA]</scope>
</reference>
<evidence type="ECO:0000256" key="2">
    <source>
        <dbReference type="SAM" id="Coils"/>
    </source>
</evidence>
<dbReference type="Pfam" id="PF02493">
    <property type="entry name" value="MORN"/>
    <property type="match status" value="2"/>
</dbReference>
<dbReference type="SMART" id="SM00698">
    <property type="entry name" value="MORN"/>
    <property type="match status" value="2"/>
</dbReference>
<gene>
    <name evidence="4" type="ORF">HINF_LOCUS10584</name>
</gene>
<dbReference type="EMBL" id="CAXDID020000023">
    <property type="protein sequence ID" value="CAL5988874.1"/>
    <property type="molecule type" value="Genomic_DNA"/>
</dbReference>
<evidence type="ECO:0000313" key="5">
    <source>
        <dbReference type="Proteomes" id="UP001642409"/>
    </source>
</evidence>
<dbReference type="Proteomes" id="UP001642409">
    <property type="component" value="Unassembled WGS sequence"/>
</dbReference>
<keyword evidence="1" id="KW-0677">Repeat</keyword>
<dbReference type="InterPro" id="IPR003409">
    <property type="entry name" value="MORN"/>
</dbReference>
<accession>A0ABP1HDM6</accession>
<evidence type="ECO:0000256" key="3">
    <source>
        <dbReference type="SAM" id="MobiDB-lite"/>
    </source>
</evidence>
<keyword evidence="2" id="KW-0175">Coiled coil</keyword>
<dbReference type="Gene3D" id="2.20.110.10">
    <property type="entry name" value="Histone H3 K4-specific methyltransferase SET7/9 N-terminal domain"/>
    <property type="match status" value="1"/>
</dbReference>
<evidence type="ECO:0000256" key="1">
    <source>
        <dbReference type="ARBA" id="ARBA00022737"/>
    </source>
</evidence>
<proteinExistence type="predicted"/>
<feature type="compositionally biased region" description="Polar residues" evidence="3">
    <location>
        <begin position="279"/>
        <end position="297"/>
    </location>
</feature>
<sequence length="297" mass="34436">MHTPIIYYQLKSDVSQEWLQCLQIQIDTLKNEIIQQNSKQTQLVIQKQQNILNDLKQQINILVKKDQKYQFSQDQIINTESISVSDIQNDDQVREISSENHVSSLLEEIKSQTLYFKQTLQKIQAHNDSNLVLNLQQLLQKGTKIKLINRCIYIGESTTEQCRVKIWDQNKTKGRKIYIGQLQGRKRHGYGVMEYFNGFKYIGMWERDHYHGKGEFTHPNGVKIQGIFNQSVFESGNVIYIDGTKQPIENGKETVLQGLLYDYCQVQKLEEYHSGYGSFKSQPESGLTSLTDSSEGE</sequence>
<evidence type="ECO:0000313" key="4">
    <source>
        <dbReference type="EMBL" id="CAL5988874.1"/>
    </source>
</evidence>
<dbReference type="SUPFAM" id="SSF82185">
    <property type="entry name" value="Histone H3 K4-specific methyltransferase SET7/9 N-terminal domain"/>
    <property type="match status" value="1"/>
</dbReference>
<keyword evidence="5" id="KW-1185">Reference proteome</keyword>
<comment type="caution">
    <text evidence="4">The sequence shown here is derived from an EMBL/GenBank/DDBJ whole genome shotgun (WGS) entry which is preliminary data.</text>
</comment>
<organism evidence="4 5">
    <name type="scientific">Hexamita inflata</name>
    <dbReference type="NCBI Taxonomy" id="28002"/>
    <lineage>
        <taxon>Eukaryota</taxon>
        <taxon>Metamonada</taxon>
        <taxon>Diplomonadida</taxon>
        <taxon>Hexamitidae</taxon>
        <taxon>Hexamitinae</taxon>
        <taxon>Hexamita</taxon>
    </lineage>
</organism>
<protein>
    <recommendedName>
        <fullName evidence="6">MORN repeat protein</fullName>
    </recommendedName>
</protein>
<feature type="coiled-coil region" evidence="2">
    <location>
        <begin position="19"/>
        <end position="65"/>
    </location>
</feature>